<dbReference type="GO" id="GO:0006508">
    <property type="term" value="P:proteolysis"/>
    <property type="evidence" value="ECO:0007669"/>
    <property type="project" value="UniProtKB-KW"/>
</dbReference>
<dbReference type="PANTHER" id="PTHR11319">
    <property type="entry name" value="G PROTEIN-COUPLED RECEPTOR-RELATED"/>
    <property type="match status" value="1"/>
</dbReference>
<evidence type="ECO:0000259" key="8">
    <source>
        <dbReference type="Pfam" id="PF13229"/>
    </source>
</evidence>
<evidence type="ECO:0000313" key="10">
    <source>
        <dbReference type="EMBL" id="AQT70244.1"/>
    </source>
</evidence>
<dbReference type="PROSITE" id="PS00137">
    <property type="entry name" value="SUBTILASE_HIS"/>
    <property type="match status" value="1"/>
</dbReference>
<dbReference type="OrthoDB" id="252653at2"/>
<gene>
    <name evidence="10" type="primary">aprX</name>
    <name evidence="10" type="ORF">STSP2_03450</name>
</gene>
<dbReference type="Pfam" id="PF00082">
    <property type="entry name" value="Peptidase_S8"/>
    <property type="match status" value="1"/>
</dbReference>
<dbReference type="Gene3D" id="3.40.50.200">
    <property type="entry name" value="Peptidase S8/S53 domain"/>
    <property type="match status" value="1"/>
</dbReference>
<keyword evidence="6" id="KW-0732">Signal</keyword>
<evidence type="ECO:0000259" key="9">
    <source>
        <dbReference type="Pfam" id="PF18998"/>
    </source>
</evidence>
<keyword evidence="3 4" id="KW-0720">Serine protease</keyword>
<dbReference type="InterPro" id="IPR011050">
    <property type="entry name" value="Pectin_lyase_fold/virulence"/>
</dbReference>
<dbReference type="InterPro" id="IPR015500">
    <property type="entry name" value="Peptidase_S8_subtilisin-rel"/>
</dbReference>
<sequence length="3724" mass="396942" precursor="true">MSKNLGFFKGAVMKRGLLVAIAFVFSFAGLAAAAELNVPSQYTSIQTAIDAAVDGDVVTVADGTYAGPGFFEIDFNGKAITVKSANGPDNCIIDGGSAARAFYFHNGELETSRLEGFTIRNCYDASFGGAIECEASSPTIANCVFDSNVSYDGGAIDFYQSGSFVVDCVFINNGAERAGGALELYESNVTITNCLFDGNFAATSGGAIDCYASSPSISNVTIVNSAGGGIVADASSAPQIKNSIFSDNDVDMAGCSADYSRVSDKSAYDGMGNIDGDPLFTPGPKGAYYLSQTSAGQVQDSPCIDEGYGVISDLTSVGIGYTTNTSSLPDENAIDMGYHYPDTGAPGMVTLTTTVVGGNGTLSPDYPTGQQLPAFSRVELVASPDQDYRVAQWTNTDDDSSQNNTNYVTLPASGSVEVTVEFELALHTLTLVPSDNGEITADPAGTEYLDGQIVTLTATPVPPYNITGWFVDGVQILDENDANYVDTTLDITMDSSKEVEVTYSRTCRLSARVDGGVGGAVDPTRASYPEGDVAVITALPIKNSYPDERYVVDQWMVTVDGNAAVPVVVDVLAPDIIEVEVAPDVFATVDPAEPHVLNLPIVANTTVELYYRQLEAPADTFTWQTKITTHVDYDDGELHGEMDPAAEIPYTAWNDPQVPDANDVTVLPDMGWSVATWGEDLDGDGVADEVYDPTQLTQTVEFYQDNMTIVADLWPAVQVGGDDARRFTTIQEAIDDAVGGNPALVDDTGAEVVPAVPAEEVVIADGVYKGEGNVDLEFNNKLINLKSASEDPTKCIIDCEGAATGFIFDEIDGANVEGISVINGSGGAVQINGIAAPAFTNCIFRACTGNNGGAVSLYYPEDPQPVVDGYQATFDEIVAGLPDGTDPLTDPAATAAYIDWSIATNLADPDLEFFPAVINTIMAENQAGGRGGAVYAELGPIGVYDCLITQNTSGDVGGACYFSTSDSEVQFCTVVANRGADQGGDRGIKGGIGAENSAPVISHCIIGYSDGSMDRPWGFGRGDDVFGCQVDWSVVENIGGDEAVDMAHISTADPQFAVGPMWTAEQLALTDGLGTEIDLNTFYLSQPPTHPVTSPAYNAGNPEENLWNQLVGTAGSGLTGNETTRITGGGDGQRADYGYHYPVNTNDDIMRTITLRVLNEGGSMTYEYFDAVTGETSPDEPDNVVTYDNPVTLTVSPGTVIDLEALPEDKYRVYQWYGTDDDTTFETMNTATVYEDGQEVALEFEITHREIIYVPTQYPDIQRGIDAARDGDVVIVSPGTYRLPITIIGKDIVLSGEFPDDPDRWPIIDVGGEAYNGITVIGSYFLEDRSGSSLVNGFKVRNAQFDQGSAPPAVGEGALGNDGRDSYGGGVIVYGDHTIRNCQISDCYKRGQDATGGNNGGNNVPDGGDSGWGGDSGGGGIHIAVGEPLFEKVTVEGCFVEAGSGANGGNGGTYGRGGDGGCPGEALGGAVYIGGGTRFANDDLTAPTFVDCVFRNNFARGSNGGNGGSRGGQGGRNGYGGIVTVVADIEGTYVDPARPQGDPRLYTAKGGAIYAQPETEPNFVGCEFVNNWTESGMSGVGQGLMQPMESYYVPTAGGGVFVALEAKADFTDCVFEGNENAFYGEDFTGYGGALCTGLDYDYEIGPLAGEEITPSIDVTLDTCVFDGNASTIGGATYGANIVHLDIADCNYVNNSAYLAGGAMIFKTLDANMADTIFQGNNAYESAVADSDHAFAIGDQEVLNRGVGGGFIAANSDFWGENLEITENSASGSGGGVYLAGHPKSLVTPQISVPVRSWLKNCLIADNEAGASGAGVFVNFEHDGNLRNCTIANNSVMGGESLGGGLYIAYGSRVDVKDSIIWRNKASSGAQITLDSQSFVIADETVDYFSSLDIDYADVGPFPDPNDIQLHDAFAGTNDMSNVLTPSTESIATVVDKDEIFNRFQTQDRVKVMVTLRDAAELIGSTNFTSDVAREALRAEVTQRIDNVIVNMGAHELQLRNRCENIPVFSGEVTQTGYDKLRTNSNVAFIEPVRQVRPALRQAIPQGNAEVVRQFYNGEGASVAIVDSGVDYTHTMLGGDPAADVQFPNEKVIGGYDTGNGDADPFPAGEPHGTACAGIAGGWLGEVEDYIGGVAYNAGIYALKMTDDAGMWWTDAGVQAWDWCVTHQYDDPDRPIVVISNSWGGFIPYEDEERADRENPALAAAAQVATSAGISVFAASGNFKEYLPVGISTPSALSKVVSVGALYDTTGEVTEYSQTGELLDILAPADPVYTTDIVGEGGYDPGDYFPFFNGTSSACPFAAGCVASIQSAALDKLGDFLTPGQIKELLVTTGVPTPDGTYPEIVKPAVDLGAAIINLVGAPPIEVDDGSYINGEQIFGWDPNTDFFDDPAVDVGNSFVADPLFVGDYYLSQVEAGQLETSPAVDRGSGYVFDPGIELADFHTRTDGVNDEGIVDMGYHHFDTQLTEYELTTELNYPETMLDGDYVITPEQGTYIQYKTVKLQIEPELPEGFAVRWTGTNDDDVAGPVNYVTMDEDKHVTAEIYSLWPILVVEVLTDNGTVSIKEPDGTLTPAGVTVHQDGDVVNLVAHPDNPSHRIKWYGTDDDSASSVQNSVTIDGNTTVQVKFYEPRTIEVAGDFTELQYAIYDAQDGDIITLQPAEYTPIQGLHLVIDKAITIQSMNPDDPETVANTIIRNCGFIVAETDRSTVFNGLTILDAHYISPSGCPGLTPCNPLPDGKNGEPITGGAFEFVEDASATVKNCRIESCSVTAGHGGDGGQGGDGGWGGWAHGGAAYVGPGGSPKFVNCEFIDNEATGGNGGNAGNGGVRGGSWDEIHNPWPDWDYGPYIEYWKYSGYGGAVYCDEQSTPEFVDCYFSGNTAHGPTTGQGVIPAGHYQIETYGGAIYAATGSSPKFTNCVFDNNEADREGQQVEHHDEPTTTEDPFFAFGGAIAFEHECKIELIDCDFDGNTAHNGGAIYAEWADPQVTDCNFVNNSSYNGGALYYNNGRFTVDNTRFHGNVAAIESGLGGAIYGADANSVLTNISLLDNSASGSGGGIFLYGSGKTTVENALIANNTAGRDGGGFSANWYAKAWLNNCTIADNQATRENSLGGGLSVSYGSEVDVLYSIIWDNSASIGASASVMSDYQYDKVPSTLTIDYTDVWNGLANLNVGEDCTLNWGDNNFGADLATSDPLFAPGPMGDYYLQQPPLQEKTSPAVDYGDISALEVGLHTRTTNTLPTSTDQGRLDLGYHYVPSEQGMPEQCRICDLDRTWDSVGSVDTMDFMYLADNWLFDNCGPANDWCNGADFTVNGKVDLEDLAEFASCWLALDTRAPLPDPAEWAPSLEPHIREIDGVDMIYMGAQESFDSWSGYDGGMMYEFECLNYAPFSRLLPENRADWTPAIRAEFQDPNYVSDYVQDFDFQFRTRAVDPRGNTTGWSGIRVAGAEVRPEVRWIRTPQSVYAGVTPVELYAEAVELDANGDPILDENDEPILDADADYYFAFYRRPAAGGLWELAGDRPEIIDPESNPDDITYLGMLDSQSWIWDESVDYGFTQTFTYSGSACVDFGDHLVLGEDWDYKVVVTKVVGDLRTTGALTTTVTIGTSDDAGDFTAPLPNPPVWTTEPVYYSDNDGSWHYMAVEPVADEESPAAPIIYHFQDNIEFDTMRRTDDDTLARPPYVLRIGGTPSSTRRYRVRTGTVINWPDGTLKRINWGDWTTYNLISPL</sequence>
<feature type="domain" description="Bacterial repeat" evidence="9">
    <location>
        <begin position="428"/>
        <end position="505"/>
    </location>
</feature>
<dbReference type="InterPro" id="IPR044060">
    <property type="entry name" value="Bacterial_rp_domain"/>
</dbReference>
<evidence type="ECO:0000256" key="1">
    <source>
        <dbReference type="ARBA" id="ARBA00022670"/>
    </source>
</evidence>
<dbReference type="PROSITE" id="PS51892">
    <property type="entry name" value="SUBTILASE"/>
    <property type="match status" value="1"/>
</dbReference>
<feature type="active site" description="Charge relay system" evidence="4">
    <location>
        <position position="2111"/>
    </location>
</feature>
<dbReference type="InterPro" id="IPR000209">
    <property type="entry name" value="Peptidase_S8/S53_dom"/>
</dbReference>
<keyword evidence="1 4" id="KW-0645">Protease</keyword>
<dbReference type="Proteomes" id="UP000189674">
    <property type="component" value="Chromosome"/>
</dbReference>
<accession>A0A1U9NR75</accession>
<dbReference type="InterPro" id="IPR023827">
    <property type="entry name" value="Peptidase_S8_Asp-AS"/>
</dbReference>
<dbReference type="Pfam" id="PF13229">
    <property type="entry name" value="Beta_helix"/>
    <property type="match status" value="2"/>
</dbReference>
<dbReference type="EMBL" id="CP019791">
    <property type="protein sequence ID" value="AQT70244.1"/>
    <property type="molecule type" value="Genomic_DNA"/>
</dbReference>
<protein>
    <submittedName>
        <fullName evidence="10">Serine protease AprX</fullName>
        <ecNumber evidence="10">3.4.21.-</ecNumber>
    </submittedName>
</protein>
<name>A0A1U9NR75_9BACT</name>
<dbReference type="PROSITE" id="PS00136">
    <property type="entry name" value="SUBTILASE_ASP"/>
    <property type="match status" value="1"/>
</dbReference>
<dbReference type="GO" id="GO:0004252">
    <property type="term" value="F:serine-type endopeptidase activity"/>
    <property type="evidence" value="ECO:0007669"/>
    <property type="project" value="UniProtKB-UniRule"/>
</dbReference>
<dbReference type="InterPro" id="IPR039448">
    <property type="entry name" value="Beta_helix"/>
</dbReference>
<dbReference type="PRINTS" id="PR00723">
    <property type="entry name" value="SUBTILISIN"/>
</dbReference>
<proteinExistence type="inferred from homology"/>
<evidence type="ECO:0000256" key="2">
    <source>
        <dbReference type="ARBA" id="ARBA00022801"/>
    </source>
</evidence>
<dbReference type="EC" id="3.4.21.-" evidence="10"/>
<dbReference type="SUPFAM" id="SSF52743">
    <property type="entry name" value="Subtilisin-like"/>
    <property type="match status" value="1"/>
</dbReference>
<evidence type="ECO:0000256" key="5">
    <source>
        <dbReference type="RuleBase" id="RU003355"/>
    </source>
</evidence>
<evidence type="ECO:0000256" key="3">
    <source>
        <dbReference type="ARBA" id="ARBA00022825"/>
    </source>
</evidence>
<evidence type="ECO:0000259" key="7">
    <source>
        <dbReference type="Pfam" id="PF00082"/>
    </source>
</evidence>
<comment type="similarity">
    <text evidence="4 5">Belongs to the peptidase S8 family.</text>
</comment>
<reference evidence="11" key="1">
    <citation type="submission" date="2017-02" db="EMBL/GenBank/DDBJ databases">
        <title>Comparative genomics and description of representatives of a novel lineage of planctomycetes thriving in anoxic sediments.</title>
        <authorList>
            <person name="Spring S."/>
            <person name="Bunk B."/>
            <person name="Sproer C."/>
        </authorList>
    </citation>
    <scope>NUCLEOTIDE SEQUENCE [LARGE SCALE GENOMIC DNA]</scope>
    <source>
        <strain evidence="11">ST-NAGAB-D1</strain>
    </source>
</reference>
<dbReference type="KEGG" id="alus:STSP2_03450"/>
<dbReference type="InterPro" id="IPR022398">
    <property type="entry name" value="Peptidase_S8_His-AS"/>
</dbReference>
<dbReference type="STRING" id="1936003.STSP2_03450"/>
<feature type="domain" description="Bacterial repeat" evidence="9">
    <location>
        <begin position="352"/>
        <end position="423"/>
    </location>
</feature>
<feature type="domain" description="Peptidase S8/S53" evidence="7">
    <location>
        <begin position="2057"/>
        <end position="2333"/>
    </location>
</feature>
<dbReference type="RefSeq" id="WP_146663845.1">
    <property type="nucleotide sequence ID" value="NZ_CP019791.1"/>
</dbReference>
<keyword evidence="11" id="KW-1185">Reference proteome</keyword>
<dbReference type="InterPro" id="IPR036852">
    <property type="entry name" value="Peptidase_S8/S53_dom_sf"/>
</dbReference>
<dbReference type="PROSITE" id="PS00138">
    <property type="entry name" value="SUBTILASE_SER"/>
    <property type="match status" value="1"/>
</dbReference>
<keyword evidence="2 4" id="KW-0378">Hydrolase</keyword>
<feature type="domain" description="Bacterial repeat" evidence="9">
    <location>
        <begin position="2566"/>
        <end position="2626"/>
    </location>
</feature>
<dbReference type="Pfam" id="PF18998">
    <property type="entry name" value="Flg_new_2"/>
    <property type="match status" value="3"/>
</dbReference>
<feature type="domain" description="Right handed beta helix" evidence="8">
    <location>
        <begin position="2752"/>
        <end position="2990"/>
    </location>
</feature>
<feature type="domain" description="Right handed beta helix" evidence="8">
    <location>
        <begin position="134"/>
        <end position="252"/>
    </location>
</feature>
<feature type="chain" id="PRO_5013296072" evidence="6">
    <location>
        <begin position="34"/>
        <end position="3724"/>
    </location>
</feature>
<evidence type="ECO:0000313" key="11">
    <source>
        <dbReference type="Proteomes" id="UP000189674"/>
    </source>
</evidence>
<dbReference type="SMART" id="SM00710">
    <property type="entry name" value="PbH1"/>
    <property type="match status" value="17"/>
</dbReference>
<feature type="active site" description="Charge relay system" evidence="4">
    <location>
        <position position="2066"/>
    </location>
</feature>
<evidence type="ECO:0000256" key="4">
    <source>
        <dbReference type="PROSITE-ProRule" id="PRU01240"/>
    </source>
</evidence>
<feature type="signal peptide" evidence="6">
    <location>
        <begin position="1"/>
        <end position="33"/>
    </location>
</feature>
<dbReference type="InterPro" id="IPR006626">
    <property type="entry name" value="PbH1"/>
</dbReference>
<dbReference type="PANTHER" id="PTHR11319:SF35">
    <property type="entry name" value="OUTER MEMBRANE PROTEIN PMPC-RELATED"/>
    <property type="match status" value="1"/>
</dbReference>
<dbReference type="Gene3D" id="2.160.20.10">
    <property type="entry name" value="Single-stranded right-handed beta-helix, Pectin lyase-like"/>
    <property type="match status" value="5"/>
</dbReference>
<dbReference type="InterPro" id="IPR012334">
    <property type="entry name" value="Pectin_lyas_fold"/>
</dbReference>
<feature type="active site" description="Charge relay system" evidence="4">
    <location>
        <position position="2295"/>
    </location>
</feature>
<organism evidence="10 11">
    <name type="scientific">Anaerohalosphaera lusitana</name>
    <dbReference type="NCBI Taxonomy" id="1936003"/>
    <lineage>
        <taxon>Bacteria</taxon>
        <taxon>Pseudomonadati</taxon>
        <taxon>Planctomycetota</taxon>
        <taxon>Phycisphaerae</taxon>
        <taxon>Sedimentisphaerales</taxon>
        <taxon>Anaerohalosphaeraceae</taxon>
        <taxon>Anaerohalosphaera</taxon>
    </lineage>
</organism>
<evidence type="ECO:0000256" key="6">
    <source>
        <dbReference type="SAM" id="SignalP"/>
    </source>
</evidence>
<dbReference type="SUPFAM" id="SSF51126">
    <property type="entry name" value="Pectin lyase-like"/>
    <property type="match status" value="6"/>
</dbReference>
<dbReference type="InterPro" id="IPR023828">
    <property type="entry name" value="Peptidase_S8_Ser-AS"/>
</dbReference>